<dbReference type="RefSeq" id="WP_186345242.1">
    <property type="nucleotide sequence ID" value="NZ_BMMR01000003.1"/>
</dbReference>
<dbReference type="InterPro" id="IPR013320">
    <property type="entry name" value="ConA-like_dom_sf"/>
</dbReference>
<comment type="caution">
    <text evidence="3">The sequence shown here is derived from an EMBL/GenBank/DDBJ whole genome shotgun (WGS) entry which is preliminary data.</text>
</comment>
<dbReference type="EMBL" id="JACMYC010000003">
    <property type="protein sequence ID" value="MBC2959985.1"/>
    <property type="molecule type" value="Genomic_DNA"/>
</dbReference>
<evidence type="ECO:0000259" key="2">
    <source>
        <dbReference type="Pfam" id="PF02210"/>
    </source>
</evidence>
<evidence type="ECO:0000313" key="3">
    <source>
        <dbReference type="EMBL" id="MBC2959985.1"/>
    </source>
</evidence>
<evidence type="ECO:0000256" key="1">
    <source>
        <dbReference type="SAM" id="MobiDB-lite"/>
    </source>
</evidence>
<feature type="domain" description="Laminin G" evidence="2">
    <location>
        <begin position="177"/>
        <end position="287"/>
    </location>
</feature>
<feature type="region of interest" description="Disordered" evidence="1">
    <location>
        <begin position="26"/>
        <end position="50"/>
    </location>
</feature>
<accession>A0ABR6U6C5</accession>
<reference evidence="3 4" key="1">
    <citation type="submission" date="2020-08" db="EMBL/GenBank/DDBJ databases">
        <title>novel species in genus Nocardioides.</title>
        <authorList>
            <person name="Zhang G."/>
        </authorList>
    </citation>
    <scope>NUCLEOTIDE SEQUENCE [LARGE SCALE GENOMIC DNA]</scope>
    <source>
        <strain evidence="3 4">SC8A-24</strain>
    </source>
</reference>
<protein>
    <recommendedName>
        <fullName evidence="2">Laminin G domain-containing protein</fullName>
    </recommendedName>
</protein>
<sequence length="291" mass="29968">MSAGRTASVVVVVVAVLGLPACQGDGADRGAAGAPAREDLAASTRPTTSSRAVPGRELLLTFDDGAAPVGSVIGSVANRGRQEVEVAMVTHNGGRIVREVGTAGTGARLPAVDEDETTAAAAAVVVRPVGPKDRLSPGGARFVISADFVLDADSVAPHDDGDNIVQRGLYADAAQYKLQVDGRRVSCRVEGDRGEVVVRSSLAVRPGRWYSATCSRRGQRLTLTVAGVRNNLAWARPRAWTASGPIGSVAFDPAVPVTVGAKVLAAGDIATSDSDQFNGALDNVRIDRPGR</sequence>
<keyword evidence="4" id="KW-1185">Reference proteome</keyword>
<proteinExistence type="predicted"/>
<dbReference type="SUPFAM" id="SSF49899">
    <property type="entry name" value="Concanavalin A-like lectins/glucanases"/>
    <property type="match status" value="1"/>
</dbReference>
<dbReference type="InterPro" id="IPR001791">
    <property type="entry name" value="Laminin_G"/>
</dbReference>
<evidence type="ECO:0000313" key="4">
    <source>
        <dbReference type="Proteomes" id="UP000604001"/>
    </source>
</evidence>
<organism evidence="3 4">
    <name type="scientific">Nocardioides deserti</name>
    <dbReference type="NCBI Taxonomy" id="1588644"/>
    <lineage>
        <taxon>Bacteria</taxon>
        <taxon>Bacillati</taxon>
        <taxon>Actinomycetota</taxon>
        <taxon>Actinomycetes</taxon>
        <taxon>Propionibacteriales</taxon>
        <taxon>Nocardioidaceae</taxon>
        <taxon>Nocardioides</taxon>
    </lineage>
</organism>
<dbReference type="Proteomes" id="UP000604001">
    <property type="component" value="Unassembled WGS sequence"/>
</dbReference>
<gene>
    <name evidence="3" type="ORF">H7344_06725</name>
</gene>
<name>A0ABR6U6C5_9ACTN</name>
<dbReference type="Pfam" id="PF02210">
    <property type="entry name" value="Laminin_G_2"/>
    <property type="match status" value="1"/>
</dbReference>
<dbReference type="Gene3D" id="2.60.120.200">
    <property type="match status" value="1"/>
</dbReference>